<organism evidence="4 5">
    <name type="scientific">Marispirochaeta aestuarii</name>
    <dbReference type="NCBI Taxonomy" id="1963862"/>
    <lineage>
        <taxon>Bacteria</taxon>
        <taxon>Pseudomonadati</taxon>
        <taxon>Spirochaetota</taxon>
        <taxon>Spirochaetia</taxon>
        <taxon>Spirochaetales</taxon>
        <taxon>Spirochaetaceae</taxon>
        <taxon>Marispirochaeta</taxon>
    </lineage>
</organism>
<dbReference type="STRING" id="1963862.B4O97_01090"/>
<dbReference type="SUPFAM" id="SSF54631">
    <property type="entry name" value="CBS-domain pair"/>
    <property type="match status" value="1"/>
</dbReference>
<evidence type="ECO:0000313" key="5">
    <source>
        <dbReference type="Proteomes" id="UP000192343"/>
    </source>
</evidence>
<evidence type="ECO:0000259" key="3">
    <source>
        <dbReference type="PROSITE" id="PS51371"/>
    </source>
</evidence>
<dbReference type="InterPro" id="IPR044725">
    <property type="entry name" value="CBSX3_CBS_dom"/>
</dbReference>
<dbReference type="InterPro" id="IPR000644">
    <property type="entry name" value="CBS_dom"/>
</dbReference>
<reference evidence="4 5" key="1">
    <citation type="submission" date="2017-03" db="EMBL/GenBank/DDBJ databases">
        <title>Draft Genome sequence of Marispirochaeta sp. strain JC444.</title>
        <authorList>
            <person name="Shivani Y."/>
            <person name="Subhash Y."/>
            <person name="Sasikala C."/>
            <person name="Ramana C."/>
        </authorList>
    </citation>
    <scope>NUCLEOTIDE SEQUENCE [LARGE SCALE GENOMIC DNA]</scope>
    <source>
        <strain evidence="4 5">JC444</strain>
    </source>
</reference>
<protein>
    <recommendedName>
        <fullName evidence="3">CBS domain-containing protein</fullName>
    </recommendedName>
</protein>
<dbReference type="InterPro" id="IPR046342">
    <property type="entry name" value="CBS_dom_sf"/>
</dbReference>
<dbReference type="OrthoDB" id="9802114at2"/>
<dbReference type="PANTHER" id="PTHR43080">
    <property type="entry name" value="CBS DOMAIN-CONTAINING PROTEIN CBSX3, MITOCHONDRIAL"/>
    <property type="match status" value="1"/>
</dbReference>
<dbReference type="CDD" id="cd04623">
    <property type="entry name" value="CBS_pair_bac_euk"/>
    <property type="match status" value="1"/>
</dbReference>
<evidence type="ECO:0000256" key="1">
    <source>
        <dbReference type="ARBA" id="ARBA00023122"/>
    </source>
</evidence>
<dbReference type="Gene3D" id="3.10.580.10">
    <property type="entry name" value="CBS-domain"/>
    <property type="match status" value="1"/>
</dbReference>
<dbReference type="EMBL" id="MWQY01000001">
    <property type="protein sequence ID" value="ORC38382.1"/>
    <property type="molecule type" value="Genomic_DNA"/>
</dbReference>
<evidence type="ECO:0000313" key="4">
    <source>
        <dbReference type="EMBL" id="ORC38382.1"/>
    </source>
</evidence>
<dbReference type="Proteomes" id="UP000192343">
    <property type="component" value="Unassembled WGS sequence"/>
</dbReference>
<dbReference type="Pfam" id="PF00571">
    <property type="entry name" value="CBS"/>
    <property type="match status" value="2"/>
</dbReference>
<dbReference type="SMART" id="SM00116">
    <property type="entry name" value="CBS"/>
    <property type="match status" value="2"/>
</dbReference>
<proteinExistence type="predicted"/>
<accession>A0A1Y1S332</accession>
<dbReference type="InterPro" id="IPR051257">
    <property type="entry name" value="Diverse_CBS-Domain"/>
</dbReference>
<evidence type="ECO:0000256" key="2">
    <source>
        <dbReference type="PROSITE-ProRule" id="PRU00703"/>
    </source>
</evidence>
<sequence length="148" mass="16368">MLIEALLKSKAVPGVITIAGDTPVAEAVAEMNRHHIGAVLVVDREKQLLGILSERDVLRHFTECARGLTAEKIMTPRSRLIIGHRDDTVEYAMRVFTNNKIRHLPVLEGDRIIGIVSIGDALKAHLESLEHDNKMLEDYVTGASLVID</sequence>
<keyword evidence="5" id="KW-1185">Reference proteome</keyword>
<comment type="caution">
    <text evidence="4">The sequence shown here is derived from an EMBL/GenBank/DDBJ whole genome shotgun (WGS) entry which is preliminary data.</text>
</comment>
<name>A0A1Y1S332_9SPIO</name>
<feature type="domain" description="CBS" evidence="3">
    <location>
        <begin position="11"/>
        <end position="71"/>
    </location>
</feature>
<gene>
    <name evidence="4" type="ORF">B4O97_01090</name>
</gene>
<dbReference type="PANTHER" id="PTHR43080:SF2">
    <property type="entry name" value="CBS DOMAIN-CONTAINING PROTEIN"/>
    <property type="match status" value="1"/>
</dbReference>
<feature type="domain" description="CBS" evidence="3">
    <location>
        <begin position="74"/>
        <end position="133"/>
    </location>
</feature>
<dbReference type="RefSeq" id="WP_083047455.1">
    <property type="nucleotide sequence ID" value="NZ_CAXXQO010000003.1"/>
</dbReference>
<dbReference type="AlphaFoldDB" id="A0A1Y1S332"/>
<dbReference type="PROSITE" id="PS51371">
    <property type="entry name" value="CBS"/>
    <property type="match status" value="2"/>
</dbReference>
<keyword evidence="1 2" id="KW-0129">CBS domain</keyword>